<dbReference type="AlphaFoldDB" id="A0A8T2GNG2"/>
<evidence type="ECO:0000313" key="4">
    <source>
        <dbReference type="EMBL" id="KAG7648846.1"/>
    </source>
</evidence>
<comment type="caution">
    <text evidence="4">The sequence shown here is derived from an EMBL/GenBank/DDBJ whole genome shotgun (WGS) entry which is preliminary data.</text>
</comment>
<evidence type="ECO:0000259" key="2">
    <source>
        <dbReference type="Pfam" id="PF03732"/>
    </source>
</evidence>
<dbReference type="InterPro" id="IPR040220">
    <property type="entry name" value="DD11"/>
</dbReference>
<gene>
    <name evidence="4" type="ORF">ISN45_At01g039290</name>
</gene>
<evidence type="ECO:0000259" key="3">
    <source>
        <dbReference type="Pfam" id="PF05617"/>
    </source>
</evidence>
<name>A0A8T2GNG2_9BRAS</name>
<dbReference type="InterPro" id="IPR005162">
    <property type="entry name" value="Retrotrans_gag_dom"/>
</dbReference>
<evidence type="ECO:0000313" key="5">
    <source>
        <dbReference type="Proteomes" id="UP000694240"/>
    </source>
</evidence>
<dbReference type="InterPro" id="IPR008502">
    <property type="entry name" value="Prolamin-like"/>
</dbReference>
<protein>
    <submittedName>
        <fullName evidence="4">Prolamin-like domain</fullName>
    </submittedName>
</protein>
<feature type="domain" description="Retrotransposon gag" evidence="2">
    <location>
        <begin position="121"/>
        <end position="213"/>
    </location>
</feature>
<dbReference type="PANTHER" id="PTHR31207:SF23">
    <property type="entry name" value="DOWNREGULATED IN DIF1 18-RELATED"/>
    <property type="match status" value="1"/>
</dbReference>
<dbReference type="Pfam" id="PF05617">
    <property type="entry name" value="Prolamin_like"/>
    <property type="match status" value="1"/>
</dbReference>
<feature type="domain" description="Prolamin-like" evidence="3">
    <location>
        <begin position="322"/>
        <end position="394"/>
    </location>
</feature>
<proteinExistence type="predicted"/>
<organism evidence="4 5">
    <name type="scientific">Arabidopsis thaliana x Arabidopsis arenosa</name>
    <dbReference type="NCBI Taxonomy" id="1240361"/>
    <lineage>
        <taxon>Eukaryota</taxon>
        <taxon>Viridiplantae</taxon>
        <taxon>Streptophyta</taxon>
        <taxon>Embryophyta</taxon>
        <taxon>Tracheophyta</taxon>
        <taxon>Spermatophyta</taxon>
        <taxon>Magnoliopsida</taxon>
        <taxon>eudicotyledons</taxon>
        <taxon>Gunneridae</taxon>
        <taxon>Pentapetalae</taxon>
        <taxon>rosids</taxon>
        <taxon>malvids</taxon>
        <taxon>Brassicales</taxon>
        <taxon>Brassicaceae</taxon>
        <taxon>Camelineae</taxon>
        <taxon>Arabidopsis</taxon>
    </lineage>
</organism>
<keyword evidence="5" id="KW-1185">Reference proteome</keyword>
<dbReference type="Pfam" id="PF03732">
    <property type="entry name" value="Retrotrans_gag"/>
    <property type="match status" value="1"/>
</dbReference>
<dbReference type="EMBL" id="JAEFBK010000001">
    <property type="protein sequence ID" value="KAG7648846.1"/>
    <property type="molecule type" value="Genomic_DNA"/>
</dbReference>
<accession>A0A8T2GNG2</accession>
<reference evidence="4 5" key="1">
    <citation type="submission" date="2020-12" db="EMBL/GenBank/DDBJ databases">
        <title>Concerted genomic and epigenomic changes stabilize Arabidopsis allopolyploids.</title>
        <authorList>
            <person name="Chen Z."/>
        </authorList>
    </citation>
    <scope>NUCLEOTIDE SEQUENCE [LARGE SCALE GENOMIC DNA]</scope>
    <source>
        <strain evidence="4">Allo738</strain>
        <tissue evidence="4">Leaf</tissue>
    </source>
</reference>
<evidence type="ECO:0000256" key="1">
    <source>
        <dbReference type="ARBA" id="ARBA00022729"/>
    </source>
</evidence>
<sequence length="409" mass="47051">MKMDKPTMWLVRDWMIMEDITEEQARLNAQLAARNTAGLGVERHQLGVERHPHDHNEEELGVERYQPQIPGATHPPAIVQRRQHHFHGLSHEHPMNHIKLSEDLVLSIKANGVSEDYLLCKLFPYSLVGEAASWLKQLKAGSLTTWRSIKIAFLNNFYDDAKSEELRKKLSTFTQGLTEASKAVWVRFKKYQRDCLHHGFGEVQLLGTLFRGFDWRYQMALDLASIGNFNTSILTSKKTKMTKTLLMVTLVSIVMFYMARPIFSQEIDPYSLEVLEDVALSPSSKFNIYVEAPDEALFEEADSPAIEYDKDRYKIPDFIAACAMKQSWICLNVVFKNMKDEMMPIIDECCREILKMGKDCHFRLVEGWSAMYVYGNSIASKDIPYSKQSWNECVRRVGSKFGAPVSFEQ</sequence>
<keyword evidence="1" id="KW-0732">Signal</keyword>
<dbReference type="PANTHER" id="PTHR31207">
    <property type="entry name" value="ECA1 GAMETOGENESIS FAMILY PROTEIN (DUF784)-RELATED-RELATED"/>
    <property type="match status" value="1"/>
</dbReference>
<dbReference type="Proteomes" id="UP000694240">
    <property type="component" value="Chromosome 1"/>
</dbReference>